<dbReference type="PANTHER" id="PTHR10746">
    <property type="entry name" value="50S RIBOSOMAL PROTEIN L4"/>
    <property type="match status" value="1"/>
</dbReference>
<evidence type="ECO:0000256" key="3">
    <source>
        <dbReference type="ARBA" id="ARBA00023274"/>
    </source>
</evidence>
<feature type="region of interest" description="Disordered" evidence="6">
    <location>
        <begin position="40"/>
        <end position="82"/>
    </location>
</feature>
<keyword evidence="5" id="KW-0699">rRNA-binding</keyword>
<dbReference type="SUPFAM" id="SSF52166">
    <property type="entry name" value="Ribosomal protein L4"/>
    <property type="match status" value="1"/>
</dbReference>
<dbReference type="GO" id="GO:0005840">
    <property type="term" value="C:ribosome"/>
    <property type="evidence" value="ECO:0007669"/>
    <property type="project" value="UniProtKB-KW"/>
</dbReference>
<comment type="function">
    <text evidence="5">Forms part of the polypeptide exit tunnel.</text>
</comment>
<dbReference type="InterPro" id="IPR013005">
    <property type="entry name" value="Ribosomal_uL4-like"/>
</dbReference>
<comment type="similarity">
    <text evidence="1 5">Belongs to the universal ribosomal protein uL4 family.</text>
</comment>
<dbReference type="PANTHER" id="PTHR10746:SF6">
    <property type="entry name" value="LARGE RIBOSOMAL SUBUNIT PROTEIN UL4M"/>
    <property type="match status" value="1"/>
</dbReference>
<organism evidence="7 8">
    <name type="scientific">Candidatus Kaiserbacteria bacterium RIFCSPHIGHO2_02_FULL_49_11</name>
    <dbReference type="NCBI Taxonomy" id="1798489"/>
    <lineage>
        <taxon>Bacteria</taxon>
        <taxon>Candidatus Kaiseribacteriota</taxon>
    </lineage>
</organism>
<accession>A0A1F6CZH0</accession>
<evidence type="ECO:0000313" key="7">
    <source>
        <dbReference type="EMBL" id="OGG54574.1"/>
    </source>
</evidence>
<reference evidence="7 8" key="1">
    <citation type="journal article" date="2016" name="Nat. Commun.">
        <title>Thousands of microbial genomes shed light on interconnected biogeochemical processes in an aquifer system.</title>
        <authorList>
            <person name="Anantharaman K."/>
            <person name="Brown C.T."/>
            <person name="Hug L.A."/>
            <person name="Sharon I."/>
            <person name="Castelle C.J."/>
            <person name="Probst A.J."/>
            <person name="Thomas B.C."/>
            <person name="Singh A."/>
            <person name="Wilkins M.J."/>
            <person name="Karaoz U."/>
            <person name="Brodie E.L."/>
            <person name="Williams K.H."/>
            <person name="Hubbard S.S."/>
            <person name="Banfield J.F."/>
        </authorList>
    </citation>
    <scope>NUCLEOTIDE SEQUENCE [LARGE SCALE GENOMIC DNA]</scope>
</reference>
<dbReference type="GO" id="GO:0003735">
    <property type="term" value="F:structural constituent of ribosome"/>
    <property type="evidence" value="ECO:0007669"/>
    <property type="project" value="InterPro"/>
</dbReference>
<comment type="subunit">
    <text evidence="5">Part of the 50S ribosomal subunit.</text>
</comment>
<evidence type="ECO:0000313" key="8">
    <source>
        <dbReference type="Proteomes" id="UP000177659"/>
    </source>
</evidence>
<dbReference type="GO" id="GO:1990904">
    <property type="term" value="C:ribonucleoprotein complex"/>
    <property type="evidence" value="ECO:0007669"/>
    <property type="project" value="UniProtKB-KW"/>
</dbReference>
<comment type="function">
    <text evidence="5">One of the primary rRNA binding proteins, this protein initially binds near the 5'-end of the 23S rRNA. It is important during the early stages of 50S assembly. It makes multiple contacts with different domains of the 23S rRNA in the assembled 50S subunit and ribosome.</text>
</comment>
<sequence>MAGKKAADVTLPASVFGVRWNGDLVHQVTIAMQANARTPVAHTKNRGEVRGGGKKPWKQKGTGRARHGSIRSPIWRGGGVTFGPRNDKDYSQKINKKMKTKALSIVLSRKFKDGEILFIDSLSFGGPKTSDAKKALTLWGGIKGFEGVVSKKNNCALIATPQMDSALQKSFNNFGNISIDEVRNLNPVEVLRYKYLIISKPALAIATLEGRQNKKREQK</sequence>
<evidence type="ECO:0000256" key="6">
    <source>
        <dbReference type="SAM" id="MobiDB-lite"/>
    </source>
</evidence>
<keyword evidence="3 5" id="KW-0687">Ribonucleoprotein</keyword>
<dbReference type="Proteomes" id="UP000177659">
    <property type="component" value="Unassembled WGS sequence"/>
</dbReference>
<name>A0A1F6CZH0_9BACT</name>
<evidence type="ECO:0000256" key="4">
    <source>
        <dbReference type="ARBA" id="ARBA00035244"/>
    </source>
</evidence>
<dbReference type="Pfam" id="PF00573">
    <property type="entry name" value="Ribosomal_L4"/>
    <property type="match status" value="1"/>
</dbReference>
<dbReference type="Gene3D" id="3.40.1370.10">
    <property type="match status" value="1"/>
</dbReference>
<dbReference type="InterPro" id="IPR002136">
    <property type="entry name" value="Ribosomal_uL4"/>
</dbReference>
<dbReference type="NCBIfam" id="TIGR03953">
    <property type="entry name" value="rplD_bact"/>
    <property type="match status" value="1"/>
</dbReference>
<proteinExistence type="inferred from homology"/>
<keyword evidence="2 5" id="KW-0689">Ribosomal protein</keyword>
<evidence type="ECO:0000256" key="2">
    <source>
        <dbReference type="ARBA" id="ARBA00022980"/>
    </source>
</evidence>
<dbReference type="HAMAP" id="MF_01328_B">
    <property type="entry name" value="Ribosomal_uL4_B"/>
    <property type="match status" value="1"/>
</dbReference>
<dbReference type="EMBL" id="MFLC01000036">
    <property type="protein sequence ID" value="OGG54574.1"/>
    <property type="molecule type" value="Genomic_DNA"/>
</dbReference>
<dbReference type="AlphaFoldDB" id="A0A1F6CZH0"/>
<protein>
    <recommendedName>
        <fullName evidence="4 5">Large ribosomal subunit protein uL4</fullName>
    </recommendedName>
</protein>
<dbReference type="InterPro" id="IPR023574">
    <property type="entry name" value="Ribosomal_uL4_dom_sf"/>
</dbReference>
<dbReference type="GO" id="GO:0019843">
    <property type="term" value="F:rRNA binding"/>
    <property type="evidence" value="ECO:0007669"/>
    <property type="project" value="UniProtKB-UniRule"/>
</dbReference>
<evidence type="ECO:0000256" key="1">
    <source>
        <dbReference type="ARBA" id="ARBA00010528"/>
    </source>
</evidence>
<comment type="caution">
    <text evidence="7">The sequence shown here is derived from an EMBL/GenBank/DDBJ whole genome shotgun (WGS) entry which is preliminary data.</text>
</comment>
<dbReference type="GO" id="GO:0006412">
    <property type="term" value="P:translation"/>
    <property type="evidence" value="ECO:0007669"/>
    <property type="project" value="UniProtKB-UniRule"/>
</dbReference>
<evidence type="ECO:0000256" key="5">
    <source>
        <dbReference type="HAMAP-Rule" id="MF_01328"/>
    </source>
</evidence>
<gene>
    <name evidence="5" type="primary">rplD</name>
    <name evidence="7" type="ORF">A3D62_01275</name>
</gene>
<feature type="compositionally biased region" description="Basic residues" evidence="6">
    <location>
        <begin position="52"/>
        <end position="69"/>
    </location>
</feature>
<keyword evidence="5" id="KW-0694">RNA-binding</keyword>